<comment type="caution">
    <text evidence="1">The sequence shown here is derived from an EMBL/GenBank/DDBJ whole genome shotgun (WGS) entry which is preliminary data.</text>
</comment>
<proteinExistence type="predicted"/>
<accession>X1N7H3</accession>
<name>X1N7H3_9ZZZZ</name>
<gene>
    <name evidence="1" type="ORF">S06H3_16067</name>
</gene>
<dbReference type="EMBL" id="BARV01007932">
    <property type="protein sequence ID" value="GAI14579.1"/>
    <property type="molecule type" value="Genomic_DNA"/>
</dbReference>
<evidence type="ECO:0000313" key="1">
    <source>
        <dbReference type="EMBL" id="GAI14579.1"/>
    </source>
</evidence>
<reference evidence="1" key="1">
    <citation type="journal article" date="2014" name="Front. Microbiol.">
        <title>High frequency of phylogenetically diverse reductive dehalogenase-homologous genes in deep subseafloor sedimentary metagenomes.</title>
        <authorList>
            <person name="Kawai M."/>
            <person name="Futagami T."/>
            <person name="Toyoda A."/>
            <person name="Takaki Y."/>
            <person name="Nishi S."/>
            <person name="Hori S."/>
            <person name="Arai W."/>
            <person name="Tsubouchi T."/>
            <person name="Morono Y."/>
            <person name="Uchiyama I."/>
            <person name="Ito T."/>
            <person name="Fujiyama A."/>
            <person name="Inagaki F."/>
            <person name="Takami H."/>
        </authorList>
    </citation>
    <scope>NUCLEOTIDE SEQUENCE</scope>
    <source>
        <strain evidence="1">Expedition CK06-06</strain>
    </source>
</reference>
<dbReference type="AlphaFoldDB" id="X1N7H3"/>
<organism evidence="1">
    <name type="scientific">marine sediment metagenome</name>
    <dbReference type="NCBI Taxonomy" id="412755"/>
    <lineage>
        <taxon>unclassified sequences</taxon>
        <taxon>metagenomes</taxon>
        <taxon>ecological metagenomes</taxon>
    </lineage>
</organism>
<protein>
    <submittedName>
        <fullName evidence="1">Uncharacterized protein</fullName>
    </submittedName>
</protein>
<sequence length="64" mass="7515">MFWQLENLDRFLNTGNIISITHLPNNIEKLYISSLIKVVFEKEDEQKAEIGGNNYKISMRDENV</sequence>